<dbReference type="PANTHER" id="PTHR30518:SF2">
    <property type="entry name" value="ENDOLYTIC MUREIN TRANSGLYCOSYLASE"/>
    <property type="match status" value="1"/>
</dbReference>
<keyword evidence="2 7" id="KW-0812">Transmembrane</keyword>
<comment type="subcellular location">
    <subcellularLocation>
        <location evidence="7">Cell membrane</location>
        <topology evidence="7">Single-pass membrane protein</topology>
    </subcellularLocation>
</comment>
<dbReference type="InterPro" id="IPR003770">
    <property type="entry name" value="MLTG-like"/>
</dbReference>
<comment type="catalytic activity">
    <reaction evidence="7">
        <text>a peptidoglycan chain = a peptidoglycan chain with N-acetyl-1,6-anhydromuramyl-[peptide] at the reducing end + a peptidoglycan chain with N-acetylglucosamine at the non-reducing end.</text>
        <dbReference type="EC" id="4.2.2.29"/>
    </reaction>
</comment>
<proteinExistence type="inferred from homology"/>
<dbReference type="EC" id="4.2.2.29" evidence="7"/>
<dbReference type="GO" id="GO:0008932">
    <property type="term" value="F:lytic endotransglycosylase activity"/>
    <property type="evidence" value="ECO:0007669"/>
    <property type="project" value="UniProtKB-UniRule"/>
</dbReference>
<keyword evidence="4 7" id="KW-0472">Membrane</keyword>
<dbReference type="Pfam" id="PF02618">
    <property type="entry name" value="YceG"/>
    <property type="match status" value="1"/>
</dbReference>
<dbReference type="EMBL" id="PEXU01000059">
    <property type="protein sequence ID" value="PIS42062.1"/>
    <property type="molecule type" value="Genomic_DNA"/>
</dbReference>
<evidence type="ECO:0000256" key="7">
    <source>
        <dbReference type="HAMAP-Rule" id="MF_02065"/>
    </source>
</evidence>
<keyword evidence="3 7" id="KW-1133">Transmembrane helix</keyword>
<dbReference type="Gene3D" id="3.30.1490.480">
    <property type="entry name" value="Endolytic murein transglycosylase"/>
    <property type="match status" value="1"/>
</dbReference>
<comment type="caution">
    <text evidence="8">The sequence shown here is derived from an EMBL/GenBank/DDBJ whole genome shotgun (WGS) entry which is preliminary data.</text>
</comment>
<comment type="similarity">
    <text evidence="7">Belongs to the transglycosylase MltG family.</text>
</comment>
<evidence type="ECO:0000256" key="6">
    <source>
        <dbReference type="ARBA" id="ARBA00023316"/>
    </source>
</evidence>
<gene>
    <name evidence="7" type="primary">mltG</name>
    <name evidence="8" type="ORF">COT24_05475</name>
</gene>
<protein>
    <recommendedName>
        <fullName evidence="7">Endolytic murein transglycosylase</fullName>
        <ecNumber evidence="7">4.2.2.29</ecNumber>
    </recommendedName>
    <alternativeName>
        <fullName evidence="7">Peptidoglycan lytic transglycosylase</fullName>
    </alternativeName>
    <alternativeName>
        <fullName evidence="7">Peptidoglycan polymerization terminase</fullName>
    </alternativeName>
</protein>
<dbReference type="HAMAP" id="MF_02065">
    <property type="entry name" value="MltG"/>
    <property type="match status" value="1"/>
</dbReference>
<comment type="function">
    <text evidence="7">Functions as a peptidoglycan terminase that cleaves nascent peptidoglycan strands endolytically to terminate their elongation.</text>
</comment>
<keyword evidence="5 7" id="KW-0456">Lyase</keyword>
<keyword evidence="6 7" id="KW-0961">Cell wall biogenesis/degradation</keyword>
<evidence type="ECO:0000313" key="9">
    <source>
        <dbReference type="Proteomes" id="UP000231542"/>
    </source>
</evidence>
<accession>A0A2H0YWE1</accession>
<evidence type="ECO:0000256" key="1">
    <source>
        <dbReference type="ARBA" id="ARBA00022475"/>
    </source>
</evidence>
<dbReference type="AlphaFoldDB" id="A0A2H0YWE1"/>
<name>A0A2H0YWE1_9BACT</name>
<dbReference type="GO" id="GO:0071555">
    <property type="term" value="P:cell wall organization"/>
    <property type="evidence" value="ECO:0007669"/>
    <property type="project" value="UniProtKB-KW"/>
</dbReference>
<dbReference type="GO" id="GO:0005886">
    <property type="term" value="C:plasma membrane"/>
    <property type="evidence" value="ECO:0007669"/>
    <property type="project" value="UniProtKB-SubCell"/>
</dbReference>
<evidence type="ECO:0000313" key="8">
    <source>
        <dbReference type="EMBL" id="PIS42062.1"/>
    </source>
</evidence>
<reference evidence="8 9" key="1">
    <citation type="submission" date="2017-09" db="EMBL/GenBank/DDBJ databases">
        <title>Depth-based differentiation of microbial function through sediment-hosted aquifers and enrichment of novel symbionts in the deep terrestrial subsurface.</title>
        <authorList>
            <person name="Probst A.J."/>
            <person name="Ladd B."/>
            <person name="Jarett J.K."/>
            <person name="Geller-Mcgrath D.E."/>
            <person name="Sieber C.M."/>
            <person name="Emerson J.B."/>
            <person name="Anantharaman K."/>
            <person name="Thomas B.C."/>
            <person name="Malmstrom R."/>
            <person name="Stieglmeier M."/>
            <person name="Klingl A."/>
            <person name="Woyke T."/>
            <person name="Ryan C.M."/>
            <person name="Banfield J.F."/>
        </authorList>
    </citation>
    <scope>NUCLEOTIDE SEQUENCE [LARGE SCALE GENOMIC DNA]</scope>
    <source>
        <strain evidence="8">CG08_land_8_20_14_0_20_40_16</strain>
    </source>
</reference>
<evidence type="ECO:0000256" key="2">
    <source>
        <dbReference type="ARBA" id="ARBA00022692"/>
    </source>
</evidence>
<keyword evidence="1 7" id="KW-1003">Cell membrane</keyword>
<feature type="site" description="Important for catalytic activity" evidence="7">
    <location>
        <position position="218"/>
    </location>
</feature>
<sequence>MNIREQFNTAKNSKFTIPIIIAVVLVMVIAVIYFIVFSAPERHAEMGLFTVNTNHAESGEAADNLAAKGFIKSSFAFKVVLLLHGHREIQPGTYQISKSMSVWEIADILSQEPNMKWVTIPEGLRKEQIANILADKLHWSDEETVKWVTTYTAMKFDYVEGVYFPDTYLIPVDEEPLTVAERLGRHFDEQFAPYAQEAQEQNIKWTTVIKIASIIQREAAGSEDMPLIAGILWNRLNQKMKLEVDATIQYVRDNLAHYGTAPDLYQDKTYTVEGDWWKPIQSSDKQIDSPFNTYQYTGLPSRPISNPGLDAIKAVLHPEETDCLYYLHDNTRTIHCAKTLAEHEANIEEYLR</sequence>
<evidence type="ECO:0000256" key="5">
    <source>
        <dbReference type="ARBA" id="ARBA00023239"/>
    </source>
</evidence>
<evidence type="ECO:0000256" key="4">
    <source>
        <dbReference type="ARBA" id="ARBA00023136"/>
    </source>
</evidence>
<organism evidence="8 9">
    <name type="scientific">Candidatus Kerfeldbacteria bacterium CG08_land_8_20_14_0_20_40_16</name>
    <dbReference type="NCBI Taxonomy" id="2014244"/>
    <lineage>
        <taxon>Bacteria</taxon>
        <taxon>Candidatus Kerfeldiibacteriota</taxon>
    </lineage>
</organism>
<dbReference type="NCBIfam" id="TIGR00247">
    <property type="entry name" value="endolytic transglycosylase MltG"/>
    <property type="match status" value="1"/>
</dbReference>
<evidence type="ECO:0000256" key="3">
    <source>
        <dbReference type="ARBA" id="ARBA00022989"/>
    </source>
</evidence>
<dbReference type="GO" id="GO:0009252">
    <property type="term" value="P:peptidoglycan biosynthetic process"/>
    <property type="evidence" value="ECO:0007669"/>
    <property type="project" value="UniProtKB-UniRule"/>
</dbReference>
<dbReference type="Proteomes" id="UP000231542">
    <property type="component" value="Unassembled WGS sequence"/>
</dbReference>
<dbReference type="PANTHER" id="PTHR30518">
    <property type="entry name" value="ENDOLYTIC MUREIN TRANSGLYCOSYLASE"/>
    <property type="match status" value="1"/>
</dbReference>
<feature type="transmembrane region" description="Helical" evidence="7">
    <location>
        <begin position="15"/>
        <end position="36"/>
    </location>
</feature>